<evidence type="ECO:0000256" key="1">
    <source>
        <dbReference type="SAM" id="MobiDB-lite"/>
    </source>
</evidence>
<evidence type="ECO:0000313" key="2">
    <source>
        <dbReference type="EMBL" id="KZT18705.1"/>
    </source>
</evidence>
<feature type="compositionally biased region" description="Polar residues" evidence="1">
    <location>
        <begin position="197"/>
        <end position="213"/>
    </location>
</feature>
<dbReference type="OrthoDB" id="3250044at2759"/>
<gene>
    <name evidence="2" type="ORF">NEOLEDRAFT_1152464</name>
</gene>
<dbReference type="InParanoid" id="A0A165MS72"/>
<sequence length="213" mass="23597">MSVKYGTRTRQLHAEVRTQKHVYDLAQSDLEHCDDSRRVYVVKELITEPKIDAWLEETPSADVCTRCHTEAVEKVGAAISRLHSCPRQSDTRIGPALSRAPPAGGCTIDISTEPLLLCADDVTSNNFYIDPSFGKGPLVEEVARLIDLQRDKITLLGRVGVLIMMLGGRDLGIDEHGHKKRTRRSRRSRQSAARLTIPSSDTTPKIRSPLASS</sequence>
<protein>
    <submittedName>
        <fullName evidence="2">Uncharacterized protein</fullName>
    </submittedName>
</protein>
<dbReference type="EMBL" id="KV425665">
    <property type="protein sequence ID" value="KZT18705.1"/>
    <property type="molecule type" value="Genomic_DNA"/>
</dbReference>
<accession>A0A165MS72</accession>
<feature type="compositionally biased region" description="Basic residues" evidence="1">
    <location>
        <begin position="178"/>
        <end position="189"/>
    </location>
</feature>
<dbReference type="Proteomes" id="UP000076761">
    <property type="component" value="Unassembled WGS sequence"/>
</dbReference>
<dbReference type="AlphaFoldDB" id="A0A165MS72"/>
<evidence type="ECO:0000313" key="3">
    <source>
        <dbReference type="Proteomes" id="UP000076761"/>
    </source>
</evidence>
<proteinExistence type="predicted"/>
<keyword evidence="3" id="KW-1185">Reference proteome</keyword>
<organism evidence="2 3">
    <name type="scientific">Neolentinus lepideus HHB14362 ss-1</name>
    <dbReference type="NCBI Taxonomy" id="1314782"/>
    <lineage>
        <taxon>Eukaryota</taxon>
        <taxon>Fungi</taxon>
        <taxon>Dikarya</taxon>
        <taxon>Basidiomycota</taxon>
        <taxon>Agaricomycotina</taxon>
        <taxon>Agaricomycetes</taxon>
        <taxon>Gloeophyllales</taxon>
        <taxon>Gloeophyllaceae</taxon>
        <taxon>Neolentinus</taxon>
    </lineage>
</organism>
<reference evidence="2 3" key="1">
    <citation type="journal article" date="2016" name="Mol. Biol. Evol.">
        <title>Comparative Genomics of Early-Diverging Mushroom-Forming Fungi Provides Insights into the Origins of Lignocellulose Decay Capabilities.</title>
        <authorList>
            <person name="Nagy L.G."/>
            <person name="Riley R."/>
            <person name="Tritt A."/>
            <person name="Adam C."/>
            <person name="Daum C."/>
            <person name="Floudas D."/>
            <person name="Sun H."/>
            <person name="Yadav J.S."/>
            <person name="Pangilinan J."/>
            <person name="Larsson K.H."/>
            <person name="Matsuura K."/>
            <person name="Barry K."/>
            <person name="Labutti K."/>
            <person name="Kuo R."/>
            <person name="Ohm R.A."/>
            <person name="Bhattacharya S.S."/>
            <person name="Shirouzu T."/>
            <person name="Yoshinaga Y."/>
            <person name="Martin F.M."/>
            <person name="Grigoriev I.V."/>
            <person name="Hibbett D.S."/>
        </authorList>
    </citation>
    <scope>NUCLEOTIDE SEQUENCE [LARGE SCALE GENOMIC DNA]</scope>
    <source>
        <strain evidence="2 3">HHB14362 ss-1</strain>
    </source>
</reference>
<name>A0A165MS72_9AGAM</name>
<feature type="region of interest" description="Disordered" evidence="1">
    <location>
        <begin position="173"/>
        <end position="213"/>
    </location>
</feature>